<evidence type="ECO:0000313" key="2">
    <source>
        <dbReference type="Proteomes" id="UP001139474"/>
    </source>
</evidence>
<keyword evidence="2" id="KW-1185">Reference proteome</keyword>
<sequence>MAKKSSSTRLKETLYAVFSLSEDTIRAAEERFAQLNKDEVKALAQRWCFDGLTSDGYQPVFSDENKIMLINAMVHGTLSERKKIAQEFNYQSSYLCGRLYQLGMFELFYTWANQVNNKKLLEQLGPAILKYMNDERAWLYYEEHRDDEDFHLHALASLHGPAYLNLFRYRDKYLALWQHVADRFQADGWGSHLLVEKNLGLRPPEPGYFSLHSVETPWNYSDAPIRKLQQLGIDIQLDGEIGDHYHQSKSEMLVGLILNGEKFDRLFCGPFLPNPENTRLYCSLSDPYFGLMLVEIDLNTNEIFYIDSSPTINVPMAYEHDGEKLTAYDCWNNLNLALNKQKAKYYYIPERLRSEPFKAQFKQLTATQAPGFEFEKGAMISVRNWHHGFPDDYYLKFILGTFSLPKTYPLRICLCAESGEIFALYHCGTERQYYQFVVSKNLNDFIESIKGYQSFMTEEGFASNRDAETAQLSADQVSKLRSRLSPFLPPEPVERNFWLWLLTR</sequence>
<name>A0A9X2FYZ1_9GAMM</name>
<gene>
    <name evidence="1" type="ORF">NJR55_01570</name>
</gene>
<dbReference type="AlphaFoldDB" id="A0A9X2FYZ1"/>
<protein>
    <submittedName>
        <fullName evidence="1">Uncharacterized protein</fullName>
    </submittedName>
</protein>
<proteinExistence type="predicted"/>
<organism evidence="1 2">
    <name type="scientific">Idiomarina rhizosphaerae</name>
    <dbReference type="NCBI Taxonomy" id="2961572"/>
    <lineage>
        <taxon>Bacteria</taxon>
        <taxon>Pseudomonadati</taxon>
        <taxon>Pseudomonadota</taxon>
        <taxon>Gammaproteobacteria</taxon>
        <taxon>Alteromonadales</taxon>
        <taxon>Idiomarinaceae</taxon>
        <taxon>Idiomarina</taxon>
    </lineage>
</organism>
<evidence type="ECO:0000313" key="1">
    <source>
        <dbReference type="EMBL" id="MCP1338271.1"/>
    </source>
</evidence>
<accession>A0A9X2FYZ1</accession>
<dbReference type="RefSeq" id="WP_253617246.1">
    <property type="nucleotide sequence ID" value="NZ_JAMZDE010000001.1"/>
</dbReference>
<dbReference type="EMBL" id="JAMZDE010000001">
    <property type="protein sequence ID" value="MCP1338271.1"/>
    <property type="molecule type" value="Genomic_DNA"/>
</dbReference>
<dbReference type="Proteomes" id="UP001139474">
    <property type="component" value="Unassembled WGS sequence"/>
</dbReference>
<reference evidence="1" key="1">
    <citation type="submission" date="2022-06" db="EMBL/GenBank/DDBJ databases">
        <title>Idiomarina rhizosphaerae M1R2S28.</title>
        <authorList>
            <person name="Sun J.-Q."/>
            <person name="Li L.-F."/>
        </authorList>
    </citation>
    <scope>NUCLEOTIDE SEQUENCE</scope>
    <source>
        <strain evidence="1">M1R2S28</strain>
    </source>
</reference>
<comment type="caution">
    <text evidence="1">The sequence shown here is derived from an EMBL/GenBank/DDBJ whole genome shotgun (WGS) entry which is preliminary data.</text>
</comment>